<proteinExistence type="predicted"/>
<feature type="coiled-coil region" evidence="1">
    <location>
        <begin position="12"/>
        <end position="75"/>
    </location>
</feature>
<dbReference type="KEGG" id="vpn:A21D_02150"/>
<accession>A0A2K9J0I5</accession>
<name>A0A2K9J0I5_9BACI</name>
<gene>
    <name evidence="2" type="ORF">A21D_02150</name>
</gene>
<evidence type="ECO:0000313" key="3">
    <source>
        <dbReference type="Proteomes" id="UP000234237"/>
    </source>
</evidence>
<protein>
    <recommendedName>
        <fullName evidence="4">LXG domain-containing protein</fullName>
    </recommendedName>
</protein>
<keyword evidence="1" id="KW-0175">Coiled coil</keyword>
<dbReference type="Pfam" id="PF12639">
    <property type="entry name" value="Colicin-DNase"/>
    <property type="match status" value="1"/>
</dbReference>
<reference evidence="3" key="1">
    <citation type="submission" date="2016-11" db="EMBL/GenBank/DDBJ databases">
        <title>Complete genome sequence of Virgibacillus pantothenticus 21D, a halophilic bacterium isolated from the deep hypersaline anoxic basin Discovery in the Mediterranean Sea.</title>
        <authorList>
            <person name="Zeaiter Z."/>
            <person name="Booth J.M."/>
            <person name="Prosdocimi E.M."/>
            <person name="Mapelli F."/>
            <person name="Fusi M."/>
            <person name="Daffonchio D."/>
            <person name="Borin S."/>
            <person name="Crotti E."/>
        </authorList>
    </citation>
    <scope>NUCLEOTIDE SEQUENCE [LARGE SCALE GENOMIC DNA]</scope>
    <source>
        <strain evidence="3">21D</strain>
    </source>
</reference>
<evidence type="ECO:0008006" key="4">
    <source>
        <dbReference type="Google" id="ProtNLM"/>
    </source>
</evidence>
<dbReference type="STRING" id="302167.GCA_900166595_04137"/>
<dbReference type="AlphaFoldDB" id="A0A2K9J0I5"/>
<organism evidence="2 3">
    <name type="scientific">Virgibacillus dokdonensis</name>
    <dbReference type="NCBI Taxonomy" id="302167"/>
    <lineage>
        <taxon>Bacteria</taxon>
        <taxon>Bacillati</taxon>
        <taxon>Bacillota</taxon>
        <taxon>Bacilli</taxon>
        <taxon>Bacillales</taxon>
        <taxon>Bacillaceae</taxon>
        <taxon>Virgibacillus</taxon>
    </lineage>
</organism>
<dbReference type="Proteomes" id="UP000234237">
    <property type="component" value="Chromosome"/>
</dbReference>
<dbReference type="EMBL" id="CP018622">
    <property type="protein sequence ID" value="AUJ25214.1"/>
    <property type="molecule type" value="Genomic_DNA"/>
</dbReference>
<evidence type="ECO:0000313" key="2">
    <source>
        <dbReference type="EMBL" id="AUJ25214.1"/>
    </source>
</evidence>
<sequence length="622" mass="69099">MKRDLQINYGVLDDIIGELRKYKRALEKMDDSLDKVTTFMQTNEGKSVEAWDQNISTSKEKIANYETQINDLLSLFENYVTDTTRYISPISRNTMMRVDRNDIWANLKQIEGGITNNVFKALNKSYQQPASFFGMFDDPTDAEKEASEINRRHMERIQTSIEATGKKLERNMDELWDLYNSKVKRFENADDEYNNLAGNVKRKYTNFFEGVMDVVSSVNKAVDDFEKGIVNSIAGMVTGLVTVVKDAGVVAVSGVVPDPVEPSWLKESADETVDAYTQAALQFLQDPMRAVESTAQAFTDTVESEGVMYVTGATIPALIPSSLAVKGASGVAKLGAGAARRTPKLLDSKPFSGNYYREKVDAAKAGMAKVKMPVFYREKLSTGESTIPILGMERKPLGEIRPQMFSVKNLGERAQKKFEAKSTVNKDAEVSPAFRQTEFASSYEARLNQTPSPINKKVGFEGGRGESLCTLKPPPDPELKKMLDEAGINGIQYKNAIPDFSSIAKAQVEINYMLGGKSVYGGKARRANFIQSDQKLADQLNNSPELAREFGMESGRIIARDIKKYREINNLTWHELNDVKTMQLVPTKINSEFGHLGGVGEINAGAFEPGGFANKQRGEIIK</sequence>
<evidence type="ECO:0000256" key="1">
    <source>
        <dbReference type="SAM" id="Coils"/>
    </source>
</evidence>